<feature type="compositionally biased region" description="Polar residues" evidence="1">
    <location>
        <begin position="105"/>
        <end position="125"/>
    </location>
</feature>
<dbReference type="Proteomes" id="UP000242814">
    <property type="component" value="Unassembled WGS sequence"/>
</dbReference>
<accession>A0A1D2JFB9</accession>
<protein>
    <submittedName>
        <fullName evidence="2">Uncharacterized protein</fullName>
    </submittedName>
</protein>
<gene>
    <name evidence="2" type="ORF">ACO22_03721</name>
</gene>
<sequence>MLHAAPVSSRAIAMFCVEIEEAEHELVFLVWRGHQHLVVKCRYPSYSPNPISPKMTAEKPKSPSAFLEDSREEIITVIIAMLDAVHCGYEARDAASYPSPCPHLSQDSARSPEVNQATKQNSEGTSPEAMNLFVPADQHDLQTSSWFLRNDSEPSTEHLEKRILEIAQLTHSIHPHVGHRRSIDKLIGRKGGSTSRRAMSKLLFVTE</sequence>
<dbReference type="VEuPathDB" id="FungiDB:PABG_05661"/>
<evidence type="ECO:0000313" key="3">
    <source>
        <dbReference type="Proteomes" id="UP000242814"/>
    </source>
</evidence>
<comment type="caution">
    <text evidence="2">The sequence shown here is derived from an EMBL/GenBank/DDBJ whole genome shotgun (WGS) entry which is preliminary data.</text>
</comment>
<dbReference type="AlphaFoldDB" id="A0A1D2JFB9"/>
<feature type="region of interest" description="Disordered" evidence="1">
    <location>
        <begin position="98"/>
        <end position="128"/>
    </location>
</feature>
<name>A0A1D2JFB9_PARBR</name>
<evidence type="ECO:0000256" key="1">
    <source>
        <dbReference type="SAM" id="MobiDB-lite"/>
    </source>
</evidence>
<proteinExistence type="predicted"/>
<evidence type="ECO:0000313" key="2">
    <source>
        <dbReference type="EMBL" id="ODH29491.1"/>
    </source>
</evidence>
<reference evidence="2 3" key="1">
    <citation type="submission" date="2016-06" db="EMBL/GenBank/DDBJ databases">
        <authorList>
            <person name="Kjaerup R.B."/>
            <person name="Dalgaard T.S."/>
            <person name="Juul-Madsen H.R."/>
        </authorList>
    </citation>
    <scope>NUCLEOTIDE SEQUENCE [LARGE SCALE GENOMIC DNA]</scope>
    <source>
        <strain evidence="2 3">Pb300</strain>
    </source>
</reference>
<dbReference type="EMBL" id="LZYO01000133">
    <property type="protein sequence ID" value="ODH29491.1"/>
    <property type="molecule type" value="Genomic_DNA"/>
</dbReference>
<organism evidence="2 3">
    <name type="scientific">Paracoccidioides brasiliensis</name>
    <dbReference type="NCBI Taxonomy" id="121759"/>
    <lineage>
        <taxon>Eukaryota</taxon>
        <taxon>Fungi</taxon>
        <taxon>Dikarya</taxon>
        <taxon>Ascomycota</taxon>
        <taxon>Pezizomycotina</taxon>
        <taxon>Eurotiomycetes</taxon>
        <taxon>Eurotiomycetidae</taxon>
        <taxon>Onygenales</taxon>
        <taxon>Ajellomycetaceae</taxon>
        <taxon>Paracoccidioides</taxon>
    </lineage>
</organism>